<dbReference type="AlphaFoldDB" id="A0A1H7S1V8"/>
<reference evidence="3" key="1">
    <citation type="submission" date="2016-10" db="EMBL/GenBank/DDBJ databases">
        <authorList>
            <person name="Varghese N."/>
            <person name="Submissions S."/>
        </authorList>
    </citation>
    <scope>NUCLEOTIDE SEQUENCE [LARGE SCALE GENOMIC DNA]</scope>
    <source>
        <strain evidence="3">DSM 18733</strain>
    </source>
</reference>
<keyword evidence="1" id="KW-0472">Membrane</keyword>
<dbReference type="RefSeq" id="WP_238383782.1">
    <property type="nucleotide sequence ID" value="NZ_FOAF01000003.1"/>
</dbReference>
<proteinExistence type="predicted"/>
<keyword evidence="1" id="KW-1133">Transmembrane helix</keyword>
<accession>A0A1H7S1V8</accession>
<dbReference type="STRING" id="407022.SAMN05661044_03034"/>
<feature type="transmembrane region" description="Helical" evidence="1">
    <location>
        <begin position="283"/>
        <end position="303"/>
    </location>
</feature>
<organism evidence="2 3">
    <name type="scientific">Olivibacter domesticus</name>
    <name type="common">Pseudosphingobacterium domesticum</name>
    <dbReference type="NCBI Taxonomy" id="407022"/>
    <lineage>
        <taxon>Bacteria</taxon>
        <taxon>Pseudomonadati</taxon>
        <taxon>Bacteroidota</taxon>
        <taxon>Sphingobacteriia</taxon>
        <taxon>Sphingobacteriales</taxon>
        <taxon>Sphingobacteriaceae</taxon>
        <taxon>Olivibacter</taxon>
    </lineage>
</organism>
<keyword evidence="3" id="KW-1185">Reference proteome</keyword>
<evidence type="ECO:0008006" key="4">
    <source>
        <dbReference type="Google" id="ProtNLM"/>
    </source>
</evidence>
<feature type="transmembrane region" description="Helical" evidence="1">
    <location>
        <begin position="28"/>
        <end position="53"/>
    </location>
</feature>
<feature type="transmembrane region" description="Helical" evidence="1">
    <location>
        <begin position="59"/>
        <end position="78"/>
    </location>
</feature>
<sequence length="364" mass="42138">MKINKFFWFCSGVHIPTLLKSPSEYSKYFGIGATIFFTGLFAALAGAYAMYFVFSGNTFAIFTSAIFGLIWGLAIFNMDRYIVSSINKDTSPTKQFLQATPRIALAILIGIVISRPLELKIFDKEISEQLKANYLQLQRSKIDTLNVTFDHKYKIELDKLYLLRKESDSLQNRLKADRQKLNYEIFGEKTTETSGMMGYGPYAKRKEEDLDNREQHFNRLQQRIDAQERFISERKKIDGLFDERLVTGKELDSLVKLAGFADRNAALEQLKYLENGKVNPSTYWAINFIGLLFIFFECLPVFVKLMSRQGAYDLLIKDQEDVIIYQSDRDKQAEMSASDQVYEKNIQLRAQRLQNEMELNKALF</sequence>
<evidence type="ECO:0000313" key="3">
    <source>
        <dbReference type="Proteomes" id="UP000199421"/>
    </source>
</evidence>
<protein>
    <recommendedName>
        <fullName evidence="4">DUF4407 domain-containing protein</fullName>
    </recommendedName>
</protein>
<dbReference type="Proteomes" id="UP000199421">
    <property type="component" value="Unassembled WGS sequence"/>
</dbReference>
<dbReference type="EMBL" id="FOAF01000003">
    <property type="protein sequence ID" value="SEL66445.1"/>
    <property type="molecule type" value="Genomic_DNA"/>
</dbReference>
<name>A0A1H7S1V8_OLID1</name>
<evidence type="ECO:0000313" key="2">
    <source>
        <dbReference type="EMBL" id="SEL66445.1"/>
    </source>
</evidence>
<dbReference type="Pfam" id="PF14362">
    <property type="entry name" value="DUF4407"/>
    <property type="match status" value="1"/>
</dbReference>
<evidence type="ECO:0000256" key="1">
    <source>
        <dbReference type="SAM" id="Phobius"/>
    </source>
</evidence>
<keyword evidence="1" id="KW-0812">Transmembrane</keyword>
<dbReference type="InterPro" id="IPR025519">
    <property type="entry name" value="DUF4407"/>
</dbReference>
<gene>
    <name evidence="2" type="ORF">SAMN05661044_03034</name>
</gene>